<evidence type="ECO:0000313" key="1">
    <source>
        <dbReference type="EMBL" id="EXX79877.1"/>
    </source>
</evidence>
<name>A0A015KDL7_RHIIW</name>
<evidence type="ECO:0000313" key="2">
    <source>
        <dbReference type="Proteomes" id="UP000022910"/>
    </source>
</evidence>
<dbReference type="HOGENOM" id="CLU_1235605_0_0_1"/>
<gene>
    <name evidence="1" type="ORF">RirG_001400</name>
</gene>
<comment type="caution">
    <text evidence="1">The sequence shown here is derived from an EMBL/GenBank/DDBJ whole genome shotgun (WGS) entry which is preliminary data.</text>
</comment>
<dbReference type="EMBL" id="JEMT01000922">
    <property type="protein sequence ID" value="EXX79877.1"/>
    <property type="molecule type" value="Genomic_DNA"/>
</dbReference>
<dbReference type="Proteomes" id="UP000022910">
    <property type="component" value="Unassembled WGS sequence"/>
</dbReference>
<organism evidence="1 2">
    <name type="scientific">Rhizophagus irregularis (strain DAOM 197198w)</name>
    <name type="common">Glomus intraradices</name>
    <dbReference type="NCBI Taxonomy" id="1432141"/>
    <lineage>
        <taxon>Eukaryota</taxon>
        <taxon>Fungi</taxon>
        <taxon>Fungi incertae sedis</taxon>
        <taxon>Mucoromycota</taxon>
        <taxon>Glomeromycotina</taxon>
        <taxon>Glomeromycetes</taxon>
        <taxon>Glomerales</taxon>
        <taxon>Glomeraceae</taxon>
        <taxon>Rhizophagus</taxon>
    </lineage>
</organism>
<dbReference type="AlphaFoldDB" id="A0A015KDL7"/>
<keyword evidence="2" id="KW-1185">Reference proteome</keyword>
<protein>
    <submittedName>
        <fullName evidence="1">Uncharacterized protein</fullName>
    </submittedName>
</protein>
<accession>A0A015KDL7</accession>
<proteinExistence type="predicted"/>
<sequence>MDRALTCLLVNVKANTRSFKAIPIYKNADKKIVQLHGHLIQLDQITIMLLRDLIYEHYDTKLWKVNLDTADIENKKISTKDDIIKLGGKEMTPSDMLEVYIQDELNSLNFMPNKIHIIAIDYTTPTIAPEKKIWVCYDRCPIAFSKEELESKGICDVDDLKREIRDRLSSLSNYTNDMLSLRKKNETEILAPTISIDNLYSMEFMELDVIVDKENCMGFEYFKI</sequence>
<reference evidence="1 2" key="1">
    <citation type="submission" date="2014-02" db="EMBL/GenBank/DDBJ databases">
        <title>Single nucleus genome sequencing reveals high similarity among nuclei of an endomycorrhizal fungus.</title>
        <authorList>
            <person name="Lin K."/>
            <person name="Geurts R."/>
            <person name="Zhang Z."/>
            <person name="Limpens E."/>
            <person name="Saunders D.G."/>
            <person name="Mu D."/>
            <person name="Pang E."/>
            <person name="Cao H."/>
            <person name="Cha H."/>
            <person name="Lin T."/>
            <person name="Zhou Q."/>
            <person name="Shang Y."/>
            <person name="Li Y."/>
            <person name="Ivanov S."/>
            <person name="Sharma T."/>
            <person name="Velzen R.V."/>
            <person name="Ruijter N.D."/>
            <person name="Aanen D.K."/>
            <person name="Win J."/>
            <person name="Kamoun S."/>
            <person name="Bisseling T."/>
            <person name="Huang S."/>
        </authorList>
    </citation>
    <scope>NUCLEOTIDE SEQUENCE [LARGE SCALE GENOMIC DNA]</scope>
    <source>
        <strain evidence="2">DAOM197198w</strain>
    </source>
</reference>